<dbReference type="PANTHER" id="PTHR33248">
    <property type="entry name" value="ZINC ION-BINDING PROTEIN"/>
    <property type="match status" value="1"/>
</dbReference>
<gene>
    <name evidence="6" type="ORF">PIB30_086627</name>
</gene>
<comment type="caution">
    <text evidence="6">The sequence shown here is derived from an EMBL/GenBank/DDBJ whole genome shotgun (WGS) entry which is preliminary data.</text>
</comment>
<evidence type="ECO:0000313" key="6">
    <source>
        <dbReference type="EMBL" id="MED6200581.1"/>
    </source>
</evidence>
<accession>A0ABU6XSI9</accession>
<feature type="domain" description="GRF-type" evidence="5">
    <location>
        <begin position="47"/>
        <end position="92"/>
    </location>
</feature>
<keyword evidence="3" id="KW-0862">Zinc</keyword>
<proteinExistence type="predicted"/>
<organism evidence="6 7">
    <name type="scientific">Stylosanthes scabra</name>
    <dbReference type="NCBI Taxonomy" id="79078"/>
    <lineage>
        <taxon>Eukaryota</taxon>
        <taxon>Viridiplantae</taxon>
        <taxon>Streptophyta</taxon>
        <taxon>Embryophyta</taxon>
        <taxon>Tracheophyta</taxon>
        <taxon>Spermatophyta</taxon>
        <taxon>Magnoliopsida</taxon>
        <taxon>eudicotyledons</taxon>
        <taxon>Gunneridae</taxon>
        <taxon>Pentapetalae</taxon>
        <taxon>rosids</taxon>
        <taxon>fabids</taxon>
        <taxon>Fabales</taxon>
        <taxon>Fabaceae</taxon>
        <taxon>Papilionoideae</taxon>
        <taxon>50 kb inversion clade</taxon>
        <taxon>dalbergioids sensu lato</taxon>
        <taxon>Dalbergieae</taxon>
        <taxon>Pterocarpus clade</taxon>
        <taxon>Stylosanthes</taxon>
    </lineage>
</organism>
<dbReference type="EMBL" id="JASCZI010212940">
    <property type="protein sequence ID" value="MED6200581.1"/>
    <property type="molecule type" value="Genomic_DNA"/>
</dbReference>
<evidence type="ECO:0000256" key="2">
    <source>
        <dbReference type="ARBA" id="ARBA00022771"/>
    </source>
</evidence>
<evidence type="ECO:0000259" key="5">
    <source>
        <dbReference type="PROSITE" id="PS51999"/>
    </source>
</evidence>
<dbReference type="PROSITE" id="PS51999">
    <property type="entry name" value="ZF_GRF"/>
    <property type="match status" value="1"/>
</dbReference>
<sequence>MHSEGVSSVLKRIVGGVSGRMERSSLSTQGVFVPNGVEDRDGVAPKCHCRVYAILYMSRTTNNPNRLFFGCRSSRMLARLSHCKFFLWLNKHTEQLAKIGAGKCAEETEDVDQHLAMVGVENRIAGLEERVAAWRSRLSLISG</sequence>
<name>A0ABU6XSI9_9FABA</name>
<keyword evidence="7" id="KW-1185">Reference proteome</keyword>
<reference evidence="6 7" key="1">
    <citation type="journal article" date="2023" name="Plants (Basel)">
        <title>Bridging the Gap: Combining Genomics and Transcriptomics Approaches to Understand Stylosanthes scabra, an Orphan Legume from the Brazilian Caatinga.</title>
        <authorList>
            <person name="Ferreira-Neto J.R.C."/>
            <person name="da Silva M.D."/>
            <person name="Binneck E."/>
            <person name="de Melo N.F."/>
            <person name="da Silva R.H."/>
            <person name="de Melo A.L.T.M."/>
            <person name="Pandolfi V."/>
            <person name="Bustamante F.O."/>
            <person name="Brasileiro-Vidal A.C."/>
            <person name="Benko-Iseppon A.M."/>
        </authorList>
    </citation>
    <scope>NUCLEOTIDE SEQUENCE [LARGE SCALE GENOMIC DNA]</scope>
    <source>
        <tissue evidence="6">Leaves</tissue>
    </source>
</reference>
<keyword evidence="1" id="KW-0479">Metal-binding</keyword>
<dbReference type="InterPro" id="IPR010666">
    <property type="entry name" value="Znf_GRF"/>
</dbReference>
<evidence type="ECO:0000256" key="3">
    <source>
        <dbReference type="ARBA" id="ARBA00022833"/>
    </source>
</evidence>
<keyword evidence="2 4" id="KW-0863">Zinc-finger</keyword>
<evidence type="ECO:0000256" key="4">
    <source>
        <dbReference type="PROSITE-ProRule" id="PRU01343"/>
    </source>
</evidence>
<evidence type="ECO:0000313" key="7">
    <source>
        <dbReference type="Proteomes" id="UP001341840"/>
    </source>
</evidence>
<protein>
    <recommendedName>
        <fullName evidence="5">GRF-type domain-containing protein</fullName>
    </recommendedName>
</protein>
<evidence type="ECO:0000256" key="1">
    <source>
        <dbReference type="ARBA" id="ARBA00022723"/>
    </source>
</evidence>
<dbReference type="Proteomes" id="UP001341840">
    <property type="component" value="Unassembled WGS sequence"/>
</dbReference>